<dbReference type="Pfam" id="PF11268">
    <property type="entry name" value="DUF3071"/>
    <property type="match status" value="1"/>
</dbReference>
<feature type="region of interest" description="Disordered" evidence="1">
    <location>
        <begin position="43"/>
        <end position="105"/>
    </location>
</feature>
<sequence>MRTARLVGPTADGTSVVLLTEDGEELTVPLDPDDPTTRSVLQQVRERLGAEDGIPTPDPAAAADEAPATAADGPPPAPAQARRPPRRRETPMDTTLSPRDIQTRIRAGESLEDLVAASGMDPERVERFAAPVLAEREHMALTALSGSVRRRGEGSGNRPLRTVVAERLLGQGVDADEVAWDAWKREDGQWQVSADYALLDQERHAEFRFDPQGRFSLAEDDDARWLSGERPSPVAAAVDRDDELALIRATSEPGHEVGHEDLREGAAHGPDASDADLDDDFHLDSDVEVTERLEVVTEGGSDEDLAAALQVVPPAELSLEELVVLATTDPESDLTGEDGDEARADEPDTTARTRDEAAEPTVAVVRHLTSVSVEVDVPDSPADAPDDAADLESVEDARSALDTLYDMLGGDGYAEDSVNVYAGLSDAAAVPVVDEHEFEAPTAVVVPADPGPDPLDGPAHDTHDTHELDVTVGAEVGEEDETDEADGTGPGAEQDAPEEHEAPAAPAVREQDGPTEPEDVALPGMEDEPTAAGPAAASTEASTEVTHDAAEAPPVPDVDEPLIPSPGASRKPGRRKRASVPSWDEIMFGGPKQS</sequence>
<feature type="region of interest" description="Disordered" evidence="1">
    <location>
        <begin position="327"/>
        <end position="359"/>
    </location>
</feature>
<feature type="compositionally biased region" description="Low complexity" evidence="1">
    <location>
        <begin position="530"/>
        <end position="544"/>
    </location>
</feature>
<evidence type="ECO:0000256" key="1">
    <source>
        <dbReference type="SAM" id="MobiDB-lite"/>
    </source>
</evidence>
<dbReference type="NCBIfam" id="NF040712">
    <property type="entry name" value="SepH"/>
    <property type="match status" value="1"/>
</dbReference>
<keyword evidence="4" id="KW-1185">Reference proteome</keyword>
<reference evidence="4" key="1">
    <citation type="submission" date="2016-10" db="EMBL/GenBank/DDBJ databases">
        <authorList>
            <person name="Varghese N."/>
            <person name="Submissions S."/>
        </authorList>
    </citation>
    <scope>NUCLEOTIDE SEQUENCE [LARGE SCALE GENOMIC DNA]</scope>
    <source>
        <strain evidence="4">DSM 21743</strain>
    </source>
</reference>
<evidence type="ECO:0000259" key="2">
    <source>
        <dbReference type="Pfam" id="PF11268"/>
    </source>
</evidence>
<feature type="compositionally biased region" description="Acidic residues" evidence="1">
    <location>
        <begin position="476"/>
        <end position="486"/>
    </location>
</feature>
<feature type="region of interest" description="Disordered" evidence="1">
    <location>
        <begin position="440"/>
        <end position="594"/>
    </location>
</feature>
<proteinExistence type="predicted"/>
<dbReference type="AlphaFoldDB" id="A0A1H2M089"/>
<dbReference type="RefSeq" id="WP_172825757.1">
    <property type="nucleotide sequence ID" value="NZ_LT629799.1"/>
</dbReference>
<dbReference type="InterPro" id="IPR047682">
    <property type="entry name" value="SepH-like"/>
</dbReference>
<feature type="compositionally biased region" description="Acidic residues" evidence="1">
    <location>
        <begin position="330"/>
        <end position="340"/>
    </location>
</feature>
<gene>
    <name evidence="3" type="ORF">SAMN04488544_1183</name>
</gene>
<feature type="compositionally biased region" description="Basic and acidic residues" evidence="1">
    <location>
        <begin position="341"/>
        <end position="357"/>
    </location>
</feature>
<feature type="compositionally biased region" description="Basic and acidic residues" evidence="1">
    <location>
        <begin position="253"/>
        <end position="266"/>
    </location>
</feature>
<feature type="compositionally biased region" description="Acidic residues" evidence="1">
    <location>
        <begin position="513"/>
        <end position="529"/>
    </location>
</feature>
<dbReference type="STRING" id="546874.SAMN04488544_1183"/>
<dbReference type="Proteomes" id="UP000198825">
    <property type="component" value="Chromosome I"/>
</dbReference>
<feature type="compositionally biased region" description="Basic and acidic residues" evidence="1">
    <location>
        <begin position="458"/>
        <end position="469"/>
    </location>
</feature>
<accession>A0A1H2M089</accession>
<dbReference type="InterPro" id="IPR021421">
    <property type="entry name" value="DUF3071"/>
</dbReference>
<organism evidence="3 4">
    <name type="scientific">Microlunatus sagamiharensis</name>
    <dbReference type="NCBI Taxonomy" id="546874"/>
    <lineage>
        <taxon>Bacteria</taxon>
        <taxon>Bacillati</taxon>
        <taxon>Actinomycetota</taxon>
        <taxon>Actinomycetes</taxon>
        <taxon>Propionibacteriales</taxon>
        <taxon>Propionibacteriaceae</taxon>
        <taxon>Microlunatus</taxon>
    </lineage>
</organism>
<feature type="compositionally biased region" description="Low complexity" evidence="1">
    <location>
        <begin position="59"/>
        <end position="72"/>
    </location>
</feature>
<dbReference type="EMBL" id="LT629799">
    <property type="protein sequence ID" value="SDU86663.1"/>
    <property type="molecule type" value="Genomic_DNA"/>
</dbReference>
<evidence type="ECO:0000313" key="4">
    <source>
        <dbReference type="Proteomes" id="UP000198825"/>
    </source>
</evidence>
<protein>
    <recommendedName>
        <fullName evidence="2">DUF3071 domain-containing protein</fullName>
    </recommendedName>
</protein>
<feature type="domain" description="DUF3071" evidence="2">
    <location>
        <begin position="1"/>
        <end position="209"/>
    </location>
</feature>
<name>A0A1H2M089_9ACTN</name>
<evidence type="ECO:0000313" key="3">
    <source>
        <dbReference type="EMBL" id="SDU86663.1"/>
    </source>
</evidence>
<feature type="region of interest" description="Disordered" evidence="1">
    <location>
        <begin position="251"/>
        <end position="279"/>
    </location>
</feature>